<dbReference type="GO" id="GO:0016020">
    <property type="term" value="C:membrane"/>
    <property type="evidence" value="ECO:0007669"/>
    <property type="project" value="TreeGrafter"/>
</dbReference>
<dbReference type="Gene3D" id="3.40.50.1820">
    <property type="entry name" value="alpha/beta hydrolase"/>
    <property type="match status" value="1"/>
</dbReference>
<gene>
    <name evidence="3" type="ORF">SacglDRAFT_00314</name>
</gene>
<keyword evidence="3" id="KW-0808">Transferase</keyword>
<dbReference type="PRINTS" id="PR00412">
    <property type="entry name" value="EPOXHYDRLASE"/>
</dbReference>
<keyword evidence="3" id="KW-0012">Acyltransferase</keyword>
<reference evidence="4" key="2">
    <citation type="submission" date="2012-01" db="EMBL/GenBank/DDBJ databases">
        <title>Noncontiguous Finished sequence of chromosome of Saccharomonospora glauca K62.</title>
        <authorList>
            <consortium name="US DOE Joint Genome Institute"/>
            <person name="Lucas S."/>
            <person name="Han J."/>
            <person name="Lapidus A."/>
            <person name="Cheng J.-F."/>
            <person name="Goodwin L."/>
            <person name="Pitluck S."/>
            <person name="Peters L."/>
            <person name="Mikhailova N."/>
            <person name="Held B."/>
            <person name="Detter J.C."/>
            <person name="Han C."/>
            <person name="Tapia R."/>
            <person name="Land M."/>
            <person name="Hauser L."/>
            <person name="Kyrpides N."/>
            <person name="Ivanova N."/>
            <person name="Pagani I."/>
            <person name="Brambilla E.-M."/>
            <person name="Klenk H.-P."/>
            <person name="Woyke T."/>
        </authorList>
    </citation>
    <scope>NUCLEOTIDE SEQUENCE [LARGE SCALE GENOMIC DNA]</scope>
    <source>
        <strain evidence="4">K62</strain>
    </source>
</reference>
<dbReference type="SUPFAM" id="SSF53474">
    <property type="entry name" value="alpha/beta-Hydrolases"/>
    <property type="match status" value="1"/>
</dbReference>
<dbReference type="InterPro" id="IPR000639">
    <property type="entry name" value="Epox_hydrolase-like"/>
</dbReference>
<keyword evidence="4" id="KW-1185">Reference proteome</keyword>
<evidence type="ECO:0000259" key="2">
    <source>
        <dbReference type="Pfam" id="PF12697"/>
    </source>
</evidence>
<dbReference type="PANTHER" id="PTHR43798">
    <property type="entry name" value="MONOACYLGLYCEROL LIPASE"/>
    <property type="match status" value="1"/>
</dbReference>
<accession>I1CX45</accession>
<dbReference type="PRINTS" id="PR00111">
    <property type="entry name" value="ABHYDROLASE"/>
</dbReference>
<dbReference type="Proteomes" id="UP000005087">
    <property type="component" value="Chromosome"/>
</dbReference>
<dbReference type="HOGENOM" id="CLU_020336_50_2_11"/>
<sequence>MTRRMRSEVVGASGVRIGVRIDGDRDAPALVFVHGWAQSGRVWDPQFADPELRERFRLIAPDLRGHGDSDVPEGGYDDPRAWADDLAAVLSSAGGDAVVVGWSYGGLVITDYLRVHGTRGLAGIVFVGAITEIGKGRPGGRVGPAMAGALPAALSDDLDVALPALRSLAEGMAHRPVPGEVAQALLGASLAVPPRVRKALFRRDVDSADVLASVDVPVLVVHGTDDAVVDVTAGEYTAGKIAGASTRWWPGVGHLPFVESAREFDATLRGFAEQAFEGVLGRAER</sequence>
<dbReference type="PANTHER" id="PTHR43798:SF31">
    <property type="entry name" value="AB HYDROLASE SUPERFAMILY PROTEIN YCLE"/>
    <property type="match status" value="1"/>
</dbReference>
<proteinExistence type="predicted"/>
<dbReference type="GO" id="GO:0016746">
    <property type="term" value="F:acyltransferase activity"/>
    <property type="evidence" value="ECO:0007669"/>
    <property type="project" value="UniProtKB-KW"/>
</dbReference>
<dbReference type="eggNOG" id="COG2267">
    <property type="taxonomic scope" value="Bacteria"/>
</dbReference>
<dbReference type="EMBL" id="CM001484">
    <property type="protein sequence ID" value="EIE97269.1"/>
    <property type="molecule type" value="Genomic_DNA"/>
</dbReference>
<dbReference type="OrthoDB" id="9785847at2"/>
<evidence type="ECO:0000313" key="4">
    <source>
        <dbReference type="Proteomes" id="UP000005087"/>
    </source>
</evidence>
<evidence type="ECO:0000313" key="3">
    <source>
        <dbReference type="EMBL" id="EIE97269.1"/>
    </source>
</evidence>
<evidence type="ECO:0000256" key="1">
    <source>
        <dbReference type="ARBA" id="ARBA00022801"/>
    </source>
</evidence>
<dbReference type="InterPro" id="IPR029058">
    <property type="entry name" value="AB_hydrolase_fold"/>
</dbReference>
<organism evidence="3 4">
    <name type="scientific">Saccharomonospora glauca K62</name>
    <dbReference type="NCBI Taxonomy" id="928724"/>
    <lineage>
        <taxon>Bacteria</taxon>
        <taxon>Bacillati</taxon>
        <taxon>Actinomycetota</taxon>
        <taxon>Actinomycetes</taxon>
        <taxon>Pseudonocardiales</taxon>
        <taxon>Pseudonocardiaceae</taxon>
        <taxon>Saccharomonospora</taxon>
    </lineage>
</organism>
<keyword evidence="1 3" id="KW-0378">Hydrolase</keyword>
<dbReference type="InterPro" id="IPR000073">
    <property type="entry name" value="AB_hydrolase_1"/>
</dbReference>
<dbReference type="STRING" id="928724.SacglDRAFT_00314"/>
<dbReference type="GO" id="GO:0016787">
    <property type="term" value="F:hydrolase activity"/>
    <property type="evidence" value="ECO:0007669"/>
    <property type="project" value="UniProtKB-KW"/>
</dbReference>
<reference evidence="3 4" key="1">
    <citation type="submission" date="2011-09" db="EMBL/GenBank/DDBJ databases">
        <authorList>
            <consortium name="US DOE Joint Genome Institute (JGI-PGF)"/>
            <person name="Lucas S."/>
            <person name="Han J."/>
            <person name="Lapidus A."/>
            <person name="Cheng J.-F."/>
            <person name="Goodwin L."/>
            <person name="Pitluck S."/>
            <person name="Peters L."/>
            <person name="Land M.L."/>
            <person name="Hauser L."/>
            <person name="Brambilla E."/>
            <person name="Klenk H.-P."/>
            <person name="Woyke T.J."/>
        </authorList>
    </citation>
    <scope>NUCLEOTIDE SEQUENCE [LARGE SCALE GENOMIC DNA]</scope>
    <source>
        <strain evidence="3 4">K62</strain>
    </source>
</reference>
<name>I1CX45_9PSEU</name>
<dbReference type="InterPro" id="IPR050266">
    <property type="entry name" value="AB_hydrolase_sf"/>
</dbReference>
<dbReference type="AlphaFoldDB" id="I1CX45"/>
<feature type="domain" description="AB hydrolase-1" evidence="2">
    <location>
        <begin position="30"/>
        <end position="264"/>
    </location>
</feature>
<dbReference type="Pfam" id="PF12697">
    <property type="entry name" value="Abhydrolase_6"/>
    <property type="match status" value="1"/>
</dbReference>
<protein>
    <submittedName>
        <fullName evidence="3">Putative hydrolase or acyltransferase of alpha/beta superfamily</fullName>
    </submittedName>
</protein>